<dbReference type="SMART" id="SM00028">
    <property type="entry name" value="TPR"/>
    <property type="match status" value="3"/>
</dbReference>
<dbReference type="InterPro" id="IPR011990">
    <property type="entry name" value="TPR-like_helical_dom_sf"/>
</dbReference>
<name>A0A073J873_9RHOB</name>
<feature type="repeat" description="TPR" evidence="3">
    <location>
        <begin position="99"/>
        <end position="132"/>
    </location>
</feature>
<protein>
    <submittedName>
        <fullName evidence="4">Uncharacterized protein</fullName>
    </submittedName>
</protein>
<evidence type="ECO:0000313" key="4">
    <source>
        <dbReference type="EMBL" id="KEJ98129.1"/>
    </source>
</evidence>
<dbReference type="RefSeq" id="WP_037921594.1">
    <property type="nucleotide sequence ID" value="NZ_CP086775.1"/>
</dbReference>
<organism evidence="4 5">
    <name type="scientific">Pseudosulfitobacter pseudonitzschiae</name>
    <dbReference type="NCBI Taxonomy" id="1402135"/>
    <lineage>
        <taxon>Bacteria</taxon>
        <taxon>Pseudomonadati</taxon>
        <taxon>Pseudomonadota</taxon>
        <taxon>Alphaproteobacteria</taxon>
        <taxon>Rhodobacterales</taxon>
        <taxon>Roseobacteraceae</taxon>
        <taxon>Pseudosulfitobacter</taxon>
    </lineage>
</organism>
<dbReference type="OrthoDB" id="9815010at2"/>
<dbReference type="Proteomes" id="UP000027746">
    <property type="component" value="Unassembled WGS sequence"/>
</dbReference>
<dbReference type="PANTHER" id="PTHR44858:SF1">
    <property type="entry name" value="UDP-N-ACETYLGLUCOSAMINE--PEPTIDE N-ACETYLGLUCOSAMINYLTRANSFERASE SPINDLY-RELATED"/>
    <property type="match status" value="1"/>
</dbReference>
<reference evidence="4 5" key="1">
    <citation type="submission" date="2014-01" db="EMBL/GenBank/DDBJ databases">
        <title>Sulfitobacter sp. H3 (MCCC 1A00686) Genome Sequencing.</title>
        <authorList>
            <person name="Lai Q."/>
            <person name="Hong Z."/>
        </authorList>
    </citation>
    <scope>NUCLEOTIDE SEQUENCE [LARGE SCALE GENOMIC DNA]</scope>
    <source>
        <strain evidence="4 5">H3</strain>
    </source>
</reference>
<dbReference type="InterPro" id="IPR019734">
    <property type="entry name" value="TPR_rpt"/>
</dbReference>
<dbReference type="PANTHER" id="PTHR44858">
    <property type="entry name" value="TETRATRICOPEPTIDE REPEAT PROTEIN 6"/>
    <property type="match status" value="1"/>
</dbReference>
<dbReference type="InterPro" id="IPR050498">
    <property type="entry name" value="Ycf3"/>
</dbReference>
<keyword evidence="1" id="KW-0677">Repeat</keyword>
<dbReference type="SUPFAM" id="SSF48452">
    <property type="entry name" value="TPR-like"/>
    <property type="match status" value="1"/>
</dbReference>
<dbReference type="Pfam" id="PF13432">
    <property type="entry name" value="TPR_16"/>
    <property type="match status" value="1"/>
</dbReference>
<comment type="caution">
    <text evidence="4">The sequence shown here is derived from an EMBL/GenBank/DDBJ whole genome shotgun (WGS) entry which is preliminary data.</text>
</comment>
<dbReference type="PROSITE" id="PS50005">
    <property type="entry name" value="TPR"/>
    <property type="match status" value="2"/>
</dbReference>
<keyword evidence="5" id="KW-1185">Reference proteome</keyword>
<sequence length="185" mass="20015">MGIKTYLRYPIVAAIMLTVGNSIPALAQGDVSRLLDQLQTADAGQAAQIERELERTWAQSGSVAMNLLLERGRKAMEAQDFATAIDHLTALTDHAPDFAEGYHARAMAYYQSGRYGPALDDLWHALALNPVNYNAAFGLGVMLQEFGDNIGAAQAFARVLELNPAHESAKDALMRLEADGIGRAL</sequence>
<evidence type="ECO:0000256" key="1">
    <source>
        <dbReference type="ARBA" id="ARBA00022737"/>
    </source>
</evidence>
<accession>A0A073J873</accession>
<evidence type="ECO:0000313" key="5">
    <source>
        <dbReference type="Proteomes" id="UP000027746"/>
    </source>
</evidence>
<dbReference type="Gene3D" id="1.25.40.10">
    <property type="entry name" value="Tetratricopeptide repeat domain"/>
    <property type="match status" value="1"/>
</dbReference>
<dbReference type="AlphaFoldDB" id="A0A073J873"/>
<keyword evidence="2 3" id="KW-0802">TPR repeat</keyword>
<evidence type="ECO:0000256" key="2">
    <source>
        <dbReference type="ARBA" id="ARBA00022803"/>
    </source>
</evidence>
<evidence type="ECO:0000256" key="3">
    <source>
        <dbReference type="PROSITE-ProRule" id="PRU00339"/>
    </source>
</evidence>
<dbReference type="EMBL" id="JAMD01000001">
    <property type="protein sequence ID" value="KEJ98129.1"/>
    <property type="molecule type" value="Genomic_DNA"/>
</dbReference>
<feature type="repeat" description="TPR" evidence="3">
    <location>
        <begin position="133"/>
        <end position="166"/>
    </location>
</feature>
<proteinExistence type="predicted"/>
<gene>
    <name evidence="4" type="ORF">SUH3_03795</name>
</gene>